<evidence type="ECO:0000256" key="2">
    <source>
        <dbReference type="ARBA" id="ARBA00023125"/>
    </source>
</evidence>
<protein>
    <submittedName>
        <fullName evidence="5">AraC family transcriptional regulator</fullName>
    </submittedName>
</protein>
<name>A0ABS9TDW2_9PSEU</name>
<dbReference type="InterPro" id="IPR009594">
    <property type="entry name" value="Tscrpt_reg_HTH_AraC_N"/>
</dbReference>
<dbReference type="PROSITE" id="PS00041">
    <property type="entry name" value="HTH_ARAC_FAMILY_1"/>
    <property type="match status" value="1"/>
</dbReference>
<gene>
    <name evidence="5" type="ORF">MMF94_13690</name>
</gene>
<keyword evidence="3" id="KW-0804">Transcription</keyword>
<comment type="caution">
    <text evidence="5">The sequence shown here is derived from an EMBL/GenBank/DDBJ whole genome shotgun (WGS) entry which is preliminary data.</text>
</comment>
<dbReference type="EMBL" id="JAKXMK010000010">
    <property type="protein sequence ID" value="MCH6166736.1"/>
    <property type="molecule type" value="Genomic_DNA"/>
</dbReference>
<dbReference type="InterPro" id="IPR009057">
    <property type="entry name" value="Homeodomain-like_sf"/>
</dbReference>
<evidence type="ECO:0000259" key="4">
    <source>
        <dbReference type="PROSITE" id="PS01124"/>
    </source>
</evidence>
<organism evidence="5 6">
    <name type="scientific">Pseudonocardia alaniniphila</name>
    <dbReference type="NCBI Taxonomy" id="75291"/>
    <lineage>
        <taxon>Bacteria</taxon>
        <taxon>Bacillati</taxon>
        <taxon>Actinomycetota</taxon>
        <taxon>Actinomycetes</taxon>
        <taxon>Pseudonocardiales</taxon>
        <taxon>Pseudonocardiaceae</taxon>
        <taxon>Pseudonocardia</taxon>
    </lineage>
</organism>
<dbReference type="Pfam" id="PF06719">
    <property type="entry name" value="AraC_N"/>
    <property type="match status" value="1"/>
</dbReference>
<dbReference type="Proteomes" id="UP001299970">
    <property type="component" value="Unassembled WGS sequence"/>
</dbReference>
<dbReference type="Pfam" id="PF12833">
    <property type="entry name" value="HTH_18"/>
    <property type="match status" value="1"/>
</dbReference>
<dbReference type="SUPFAM" id="SSF46689">
    <property type="entry name" value="Homeodomain-like"/>
    <property type="match status" value="2"/>
</dbReference>
<keyword evidence="1" id="KW-0805">Transcription regulation</keyword>
<dbReference type="InterPro" id="IPR018060">
    <property type="entry name" value="HTH_AraC"/>
</dbReference>
<evidence type="ECO:0000256" key="3">
    <source>
        <dbReference type="ARBA" id="ARBA00023163"/>
    </source>
</evidence>
<accession>A0ABS9TDW2</accession>
<dbReference type="PANTHER" id="PTHR43436">
    <property type="entry name" value="ARAC-FAMILY TRANSCRIPTIONAL REGULATOR"/>
    <property type="match status" value="1"/>
</dbReference>
<dbReference type="InterPro" id="IPR018062">
    <property type="entry name" value="HTH_AraC-typ_CS"/>
</dbReference>
<dbReference type="SMART" id="SM00342">
    <property type="entry name" value="HTH_ARAC"/>
    <property type="match status" value="1"/>
</dbReference>
<dbReference type="Gene3D" id="1.10.10.60">
    <property type="entry name" value="Homeodomain-like"/>
    <property type="match status" value="2"/>
</dbReference>
<sequence length="295" mass="32194">MLLDELRALITRHAREHETTAIDGVLVSVAEEPAAPTTSTSGTVLALIAQGAKRLVLGDRVLDYRAGQYLVASVDLPVTGQFTEASPSEPALGFGLTLRPSVIAELLLDPAAGRFPRGHGAAAAPPGIAVSNASFELIDAAVRMLRLLDRPRDLPMLAPMIEREILWLLITGDQGATVRQLGLADSSLTHVSRAVRWIRDHYAETIRVDDLARLSQMSSSAFHRSFHAVTSMSPIQFQKQIRLHEARLLLVVRPDDIAGVAYAVGYDSPSQFSREYRRHFGTPPSHDATRLRTSI</sequence>
<dbReference type="PANTHER" id="PTHR43436:SF1">
    <property type="entry name" value="TRANSCRIPTIONAL REGULATORY PROTEIN"/>
    <property type="match status" value="1"/>
</dbReference>
<keyword evidence="2" id="KW-0238">DNA-binding</keyword>
<evidence type="ECO:0000313" key="6">
    <source>
        <dbReference type="Proteomes" id="UP001299970"/>
    </source>
</evidence>
<evidence type="ECO:0000256" key="1">
    <source>
        <dbReference type="ARBA" id="ARBA00023015"/>
    </source>
</evidence>
<reference evidence="5 6" key="1">
    <citation type="submission" date="2022-03" db="EMBL/GenBank/DDBJ databases">
        <title>Pseudonocardia alaer sp. nov., a novel actinomycete isolated from reed forest soil.</title>
        <authorList>
            <person name="Wang L."/>
        </authorList>
    </citation>
    <scope>NUCLEOTIDE SEQUENCE [LARGE SCALE GENOMIC DNA]</scope>
    <source>
        <strain evidence="5 6">Y-16303</strain>
    </source>
</reference>
<proteinExistence type="predicted"/>
<feature type="domain" description="HTH araC/xylS-type" evidence="4">
    <location>
        <begin position="192"/>
        <end position="290"/>
    </location>
</feature>
<dbReference type="PROSITE" id="PS01124">
    <property type="entry name" value="HTH_ARAC_FAMILY_2"/>
    <property type="match status" value="1"/>
</dbReference>
<evidence type="ECO:0000313" key="5">
    <source>
        <dbReference type="EMBL" id="MCH6166736.1"/>
    </source>
</evidence>
<keyword evidence="6" id="KW-1185">Reference proteome</keyword>
<dbReference type="RefSeq" id="WP_241036755.1">
    <property type="nucleotide sequence ID" value="NZ_BAAAJF010000039.1"/>
</dbReference>